<name>A0A932CSZ8_UNCTE</name>
<gene>
    <name evidence="2" type="ORF">HYY20_14315</name>
</gene>
<dbReference type="InterPro" id="IPR041698">
    <property type="entry name" value="Methyltransf_25"/>
</dbReference>
<dbReference type="SUPFAM" id="SSF53335">
    <property type="entry name" value="S-adenosyl-L-methionine-dependent methyltransferases"/>
    <property type="match status" value="1"/>
</dbReference>
<proteinExistence type="predicted"/>
<keyword evidence="2" id="KW-0489">Methyltransferase</keyword>
<keyword evidence="2" id="KW-0808">Transferase</keyword>
<dbReference type="EMBL" id="JACPRF010000438">
    <property type="protein sequence ID" value="MBI2878047.1"/>
    <property type="molecule type" value="Genomic_DNA"/>
</dbReference>
<dbReference type="Proteomes" id="UP000769766">
    <property type="component" value="Unassembled WGS sequence"/>
</dbReference>
<dbReference type="GO" id="GO:0008168">
    <property type="term" value="F:methyltransferase activity"/>
    <property type="evidence" value="ECO:0007669"/>
    <property type="project" value="UniProtKB-KW"/>
</dbReference>
<dbReference type="GO" id="GO:0032259">
    <property type="term" value="P:methylation"/>
    <property type="evidence" value="ECO:0007669"/>
    <property type="project" value="UniProtKB-KW"/>
</dbReference>
<sequence>MGRNEQQIRYWNRAAADYCSRQDKLTSIYRPIVDDLLGDVSGKRVLDAGCGGGTYSRKLASLGAIVTGIDGSANMISIAERDFVPPRGSP</sequence>
<protein>
    <submittedName>
        <fullName evidence="2">Methyltransferase domain-containing protein</fullName>
    </submittedName>
</protein>
<dbReference type="CDD" id="cd02440">
    <property type="entry name" value="AdoMet_MTases"/>
    <property type="match status" value="1"/>
</dbReference>
<comment type="caution">
    <text evidence="2">The sequence shown here is derived from an EMBL/GenBank/DDBJ whole genome shotgun (WGS) entry which is preliminary data.</text>
</comment>
<dbReference type="Gene3D" id="3.40.50.150">
    <property type="entry name" value="Vaccinia Virus protein VP39"/>
    <property type="match status" value="1"/>
</dbReference>
<accession>A0A932CSZ8</accession>
<reference evidence="2" key="1">
    <citation type="submission" date="2020-07" db="EMBL/GenBank/DDBJ databases">
        <title>Huge and variable diversity of episymbiotic CPR bacteria and DPANN archaea in groundwater ecosystems.</title>
        <authorList>
            <person name="He C.Y."/>
            <person name="Keren R."/>
            <person name="Whittaker M."/>
            <person name="Farag I.F."/>
            <person name="Doudna J."/>
            <person name="Cate J.H.D."/>
            <person name="Banfield J.F."/>
        </authorList>
    </citation>
    <scope>NUCLEOTIDE SEQUENCE</scope>
    <source>
        <strain evidence="2">NC_groundwater_672_Ag_B-0.1um_62_36</strain>
    </source>
</reference>
<evidence type="ECO:0000313" key="3">
    <source>
        <dbReference type="Proteomes" id="UP000769766"/>
    </source>
</evidence>
<dbReference type="InterPro" id="IPR029063">
    <property type="entry name" value="SAM-dependent_MTases_sf"/>
</dbReference>
<organism evidence="2 3">
    <name type="scientific">Tectimicrobiota bacterium</name>
    <dbReference type="NCBI Taxonomy" id="2528274"/>
    <lineage>
        <taxon>Bacteria</taxon>
        <taxon>Pseudomonadati</taxon>
        <taxon>Nitrospinota/Tectimicrobiota group</taxon>
        <taxon>Candidatus Tectimicrobiota</taxon>
    </lineage>
</organism>
<evidence type="ECO:0000259" key="1">
    <source>
        <dbReference type="Pfam" id="PF13649"/>
    </source>
</evidence>
<evidence type="ECO:0000313" key="2">
    <source>
        <dbReference type="EMBL" id="MBI2878047.1"/>
    </source>
</evidence>
<dbReference type="Pfam" id="PF13649">
    <property type="entry name" value="Methyltransf_25"/>
    <property type="match status" value="1"/>
</dbReference>
<feature type="domain" description="Methyltransferase" evidence="1">
    <location>
        <begin position="45"/>
        <end position="83"/>
    </location>
</feature>
<dbReference type="AlphaFoldDB" id="A0A932CSZ8"/>